<evidence type="ECO:0000256" key="10">
    <source>
        <dbReference type="ARBA" id="ARBA00023004"/>
    </source>
</evidence>
<dbReference type="CDD" id="cd11056">
    <property type="entry name" value="CYP6-like"/>
    <property type="match status" value="1"/>
</dbReference>
<feature type="binding site" description="axial binding residue" evidence="13">
    <location>
        <position position="442"/>
    </location>
    <ligand>
        <name>heme</name>
        <dbReference type="ChEBI" id="CHEBI:30413"/>
    </ligand>
    <ligandPart>
        <name>Fe</name>
        <dbReference type="ChEBI" id="CHEBI:18248"/>
    </ligandPart>
</feature>
<keyword evidence="12 15" id="KW-0472">Membrane</keyword>
<evidence type="ECO:0008006" key="18">
    <source>
        <dbReference type="Google" id="ProtNLM"/>
    </source>
</evidence>
<keyword evidence="15" id="KW-1133">Transmembrane helix</keyword>
<dbReference type="SUPFAM" id="SSF48264">
    <property type="entry name" value="Cytochrome P450"/>
    <property type="match status" value="1"/>
</dbReference>
<evidence type="ECO:0000256" key="6">
    <source>
        <dbReference type="ARBA" id="ARBA00022723"/>
    </source>
</evidence>
<dbReference type="GO" id="GO:0005506">
    <property type="term" value="F:iron ion binding"/>
    <property type="evidence" value="ECO:0007669"/>
    <property type="project" value="InterPro"/>
</dbReference>
<dbReference type="PRINTS" id="PR00463">
    <property type="entry name" value="EP450I"/>
</dbReference>
<evidence type="ECO:0000256" key="2">
    <source>
        <dbReference type="ARBA" id="ARBA00004174"/>
    </source>
</evidence>
<feature type="transmembrane region" description="Helical" evidence="15">
    <location>
        <begin position="298"/>
        <end position="321"/>
    </location>
</feature>
<accession>A0A182Q6F8</accession>
<keyword evidence="15" id="KW-0812">Transmembrane</keyword>
<evidence type="ECO:0000256" key="5">
    <source>
        <dbReference type="ARBA" id="ARBA00022617"/>
    </source>
</evidence>
<dbReference type="EnsemblMetazoa" id="AFAF003983-RA">
    <property type="protein sequence ID" value="AFAF003983-PA"/>
    <property type="gene ID" value="AFAF003983"/>
</dbReference>
<keyword evidence="7" id="KW-0256">Endoplasmic reticulum</keyword>
<protein>
    <recommendedName>
        <fullName evidence="18">Cytochrome P450</fullName>
    </recommendedName>
</protein>
<evidence type="ECO:0000256" key="11">
    <source>
        <dbReference type="ARBA" id="ARBA00023033"/>
    </source>
</evidence>
<evidence type="ECO:0000313" key="17">
    <source>
        <dbReference type="Proteomes" id="UP000075886"/>
    </source>
</evidence>
<evidence type="ECO:0000256" key="7">
    <source>
        <dbReference type="ARBA" id="ARBA00022824"/>
    </source>
</evidence>
<dbReference type="GO" id="GO:0004497">
    <property type="term" value="F:monooxygenase activity"/>
    <property type="evidence" value="ECO:0007669"/>
    <property type="project" value="UniProtKB-KW"/>
</dbReference>
<keyword evidence="8" id="KW-0492">Microsome</keyword>
<dbReference type="Proteomes" id="UP000075886">
    <property type="component" value="Unassembled WGS sequence"/>
</dbReference>
<dbReference type="GO" id="GO:0016705">
    <property type="term" value="F:oxidoreductase activity, acting on paired donors, with incorporation or reduction of molecular oxygen"/>
    <property type="evidence" value="ECO:0007669"/>
    <property type="project" value="InterPro"/>
</dbReference>
<keyword evidence="11 14" id="KW-0503">Monooxygenase</keyword>
<proteinExistence type="inferred from homology"/>
<evidence type="ECO:0000256" key="15">
    <source>
        <dbReference type="SAM" id="Phobius"/>
    </source>
</evidence>
<dbReference type="AlphaFoldDB" id="A0A182Q6F8"/>
<keyword evidence="9 14" id="KW-0560">Oxidoreductase</keyword>
<evidence type="ECO:0000256" key="8">
    <source>
        <dbReference type="ARBA" id="ARBA00022848"/>
    </source>
</evidence>
<evidence type="ECO:0000256" key="14">
    <source>
        <dbReference type="RuleBase" id="RU000461"/>
    </source>
</evidence>
<keyword evidence="10 13" id="KW-0408">Iron</keyword>
<evidence type="ECO:0000313" key="16">
    <source>
        <dbReference type="EnsemblMetazoa" id="AFAF003983-PA"/>
    </source>
</evidence>
<comment type="cofactor">
    <cofactor evidence="1 13">
        <name>heme</name>
        <dbReference type="ChEBI" id="CHEBI:30413"/>
    </cofactor>
</comment>
<keyword evidence="17" id="KW-1185">Reference proteome</keyword>
<evidence type="ECO:0000256" key="4">
    <source>
        <dbReference type="ARBA" id="ARBA00010617"/>
    </source>
</evidence>
<evidence type="ECO:0000256" key="12">
    <source>
        <dbReference type="ARBA" id="ARBA00023136"/>
    </source>
</evidence>
<dbReference type="VEuPathDB" id="VectorBase:AFAF003983"/>
<dbReference type="GO" id="GO:0020037">
    <property type="term" value="F:heme binding"/>
    <property type="evidence" value="ECO:0007669"/>
    <property type="project" value="InterPro"/>
</dbReference>
<dbReference type="PANTHER" id="PTHR24292:SF103">
    <property type="entry name" value="CYTOCHROME P450 6BS1"/>
    <property type="match status" value="1"/>
</dbReference>
<keyword evidence="5 13" id="KW-0349">Heme</keyword>
<dbReference type="InterPro" id="IPR001128">
    <property type="entry name" value="Cyt_P450"/>
</dbReference>
<dbReference type="Gene3D" id="1.10.630.10">
    <property type="entry name" value="Cytochrome P450"/>
    <property type="match status" value="1"/>
</dbReference>
<dbReference type="GO" id="GO:0005789">
    <property type="term" value="C:endoplasmic reticulum membrane"/>
    <property type="evidence" value="ECO:0007669"/>
    <property type="project" value="UniProtKB-SubCell"/>
</dbReference>
<sequence>MLIFALLVASVGLTCVYCFYRQRFSFWARLNVPFPVPTFPAGNIADVLKASVHFAQALDKLYERLKGEGDYGGLYFFHDPVLFVLTPQFARTVLVKDFNSFVDRGVYSNEKIDPLSGNLFFLEGNRWRKLRFKLAPTFTSGKLKAMFHTIVDVGSRLDQHLAVRCARVQRIDVKELLGRFLTDVIGSCAFGIECDSIENPHSQFRLMGRRMIKFPKWKTLKLFVAMMFRKQAQALGVRFTNKDTSDFFLNVVRDTIAYRQRHGVRRDDFMQLLIDMMKGNPDARAGESLTFEEIAAQAFVFFFAGFETSATTLTIALHLLAKHPKIQRKARRSIRSVLAKHDNQLTYDAVMELEYVEWIIQETLRLYPPVPTLYRETAQPYQLPNGSILPKGIRVIIPTLSFHHDAALFPDPCAFKPERFEEKSVWKNNPSYLPFGDGPRMCIGMRFGQLQARLGLAMLLKSYNFTIDELDADRPLPIDPINVLLGPKGSVWLNVERISDANCNT</sequence>
<organism evidence="16 17">
    <name type="scientific">Anopheles farauti</name>
    <dbReference type="NCBI Taxonomy" id="69004"/>
    <lineage>
        <taxon>Eukaryota</taxon>
        <taxon>Metazoa</taxon>
        <taxon>Ecdysozoa</taxon>
        <taxon>Arthropoda</taxon>
        <taxon>Hexapoda</taxon>
        <taxon>Insecta</taxon>
        <taxon>Pterygota</taxon>
        <taxon>Neoptera</taxon>
        <taxon>Endopterygota</taxon>
        <taxon>Diptera</taxon>
        <taxon>Nematocera</taxon>
        <taxon>Culicoidea</taxon>
        <taxon>Culicidae</taxon>
        <taxon>Anophelinae</taxon>
        <taxon>Anopheles</taxon>
    </lineage>
</organism>
<dbReference type="STRING" id="69004.A0A182Q6F8"/>
<reference evidence="16" key="2">
    <citation type="submission" date="2020-05" db="UniProtKB">
        <authorList>
            <consortium name="EnsemblMetazoa"/>
        </authorList>
    </citation>
    <scope>IDENTIFICATION</scope>
    <source>
        <strain evidence="16">FAR1</strain>
    </source>
</reference>
<evidence type="ECO:0000256" key="9">
    <source>
        <dbReference type="ARBA" id="ARBA00023002"/>
    </source>
</evidence>
<dbReference type="PANTHER" id="PTHR24292">
    <property type="entry name" value="CYTOCHROME P450"/>
    <property type="match status" value="1"/>
</dbReference>
<name>A0A182Q6F8_9DIPT</name>
<dbReference type="InterPro" id="IPR050476">
    <property type="entry name" value="Insect_CytP450_Detox"/>
</dbReference>
<dbReference type="EMBL" id="AXCN02000817">
    <property type="status" value="NOT_ANNOTATED_CDS"/>
    <property type="molecule type" value="Genomic_DNA"/>
</dbReference>
<dbReference type="InterPro" id="IPR002401">
    <property type="entry name" value="Cyt_P450_E_grp-I"/>
</dbReference>
<dbReference type="PROSITE" id="PS00086">
    <property type="entry name" value="CYTOCHROME_P450"/>
    <property type="match status" value="1"/>
</dbReference>
<evidence type="ECO:0000256" key="1">
    <source>
        <dbReference type="ARBA" id="ARBA00001971"/>
    </source>
</evidence>
<evidence type="ECO:0000256" key="13">
    <source>
        <dbReference type="PIRSR" id="PIRSR602401-1"/>
    </source>
</evidence>
<comment type="similarity">
    <text evidence="4 14">Belongs to the cytochrome P450 family.</text>
</comment>
<dbReference type="FunFam" id="1.10.630.10:FF:000042">
    <property type="entry name" value="Cytochrome P450"/>
    <property type="match status" value="1"/>
</dbReference>
<keyword evidence="6 13" id="KW-0479">Metal-binding</keyword>
<dbReference type="PRINTS" id="PR00385">
    <property type="entry name" value="P450"/>
</dbReference>
<comment type="subcellular location">
    <subcellularLocation>
        <location evidence="3">Endoplasmic reticulum membrane</location>
        <topology evidence="3">Peripheral membrane protein</topology>
    </subcellularLocation>
    <subcellularLocation>
        <location evidence="2">Microsome membrane</location>
        <topology evidence="2">Peripheral membrane protein</topology>
    </subcellularLocation>
</comment>
<dbReference type="InterPro" id="IPR036396">
    <property type="entry name" value="Cyt_P450_sf"/>
</dbReference>
<reference evidence="17" key="1">
    <citation type="submission" date="2014-01" db="EMBL/GenBank/DDBJ databases">
        <title>The Genome Sequence of Anopheles farauti FAR1 (V2).</title>
        <authorList>
            <consortium name="The Broad Institute Genomics Platform"/>
            <person name="Neafsey D.E."/>
            <person name="Besansky N."/>
            <person name="Howell P."/>
            <person name="Walton C."/>
            <person name="Young S.K."/>
            <person name="Zeng Q."/>
            <person name="Gargeya S."/>
            <person name="Fitzgerald M."/>
            <person name="Haas B."/>
            <person name="Abouelleil A."/>
            <person name="Allen A.W."/>
            <person name="Alvarado L."/>
            <person name="Arachchi H.M."/>
            <person name="Berlin A.M."/>
            <person name="Chapman S.B."/>
            <person name="Gainer-Dewar J."/>
            <person name="Goldberg J."/>
            <person name="Griggs A."/>
            <person name="Gujja S."/>
            <person name="Hansen M."/>
            <person name="Howarth C."/>
            <person name="Imamovic A."/>
            <person name="Ireland A."/>
            <person name="Larimer J."/>
            <person name="McCowan C."/>
            <person name="Murphy C."/>
            <person name="Pearson M."/>
            <person name="Poon T.W."/>
            <person name="Priest M."/>
            <person name="Roberts A."/>
            <person name="Saif S."/>
            <person name="Shea T."/>
            <person name="Sisk P."/>
            <person name="Sykes S."/>
            <person name="Wortman J."/>
            <person name="Nusbaum C."/>
            <person name="Birren B."/>
        </authorList>
    </citation>
    <scope>NUCLEOTIDE SEQUENCE [LARGE SCALE GENOMIC DNA]</scope>
    <source>
        <strain evidence="17">FAR1</strain>
    </source>
</reference>
<dbReference type="Pfam" id="PF00067">
    <property type="entry name" value="p450"/>
    <property type="match status" value="1"/>
</dbReference>
<evidence type="ECO:0000256" key="3">
    <source>
        <dbReference type="ARBA" id="ARBA00004406"/>
    </source>
</evidence>
<dbReference type="InterPro" id="IPR017972">
    <property type="entry name" value="Cyt_P450_CS"/>
</dbReference>